<dbReference type="PANTHER" id="PTHR40661:SF3">
    <property type="entry name" value="FELS-1 PROPHAGE TRANSCRIPTIONAL REGULATOR"/>
    <property type="match status" value="1"/>
</dbReference>
<dbReference type="InterPro" id="IPR015927">
    <property type="entry name" value="Peptidase_S24_S26A/B/C"/>
</dbReference>
<dbReference type="InterPro" id="IPR010982">
    <property type="entry name" value="Lambda_DNA-bd_dom_sf"/>
</dbReference>
<evidence type="ECO:0000313" key="6">
    <source>
        <dbReference type="Proteomes" id="UP000289216"/>
    </source>
</evidence>
<evidence type="ECO:0000256" key="3">
    <source>
        <dbReference type="ARBA" id="ARBA00023163"/>
    </source>
</evidence>
<keyword evidence="1" id="KW-0805">Transcription regulation</keyword>
<evidence type="ECO:0000256" key="1">
    <source>
        <dbReference type="ARBA" id="ARBA00023015"/>
    </source>
</evidence>
<keyword evidence="3" id="KW-0804">Transcription</keyword>
<dbReference type="SUPFAM" id="SSF47413">
    <property type="entry name" value="lambda repressor-like DNA-binding domains"/>
    <property type="match status" value="1"/>
</dbReference>
<evidence type="ECO:0000313" key="5">
    <source>
        <dbReference type="EMBL" id="RXZ68978.1"/>
    </source>
</evidence>
<gene>
    <name evidence="5" type="ORF">EPT53_08170</name>
</gene>
<dbReference type="SMART" id="SM00530">
    <property type="entry name" value="HTH_XRE"/>
    <property type="match status" value="1"/>
</dbReference>
<dbReference type="Gene3D" id="2.10.109.10">
    <property type="entry name" value="Umud Fragment, subunit A"/>
    <property type="match status" value="1"/>
</dbReference>
<name>A0A4Q2KTY4_9FUSO</name>
<dbReference type="InterPro" id="IPR001387">
    <property type="entry name" value="Cro/C1-type_HTH"/>
</dbReference>
<protein>
    <recommendedName>
        <fullName evidence="4">HTH cro/C1-type domain-containing protein</fullName>
    </recommendedName>
</protein>
<dbReference type="PROSITE" id="PS50943">
    <property type="entry name" value="HTH_CROC1"/>
    <property type="match status" value="1"/>
</dbReference>
<accession>A0A4Q2KTY4</accession>
<sequence>MRKTGDIIRAFRAREGLTGQELGDKIGVSQAFIHLMESDKRRVPQKTMETLKLMLSREDYLDILKYEEYATTPDFIKNELKRISNFSKEDIISEFEMREYPIYDSVSAGFGIIPDAAPIEYISLPILRGEIVGIYVVGNSMEPSISDGDIILVKKDIEVQVGEIGVFVNQVTGEGFVKRLKYKNGCYILKSDNPMYTDVEIQSDDIICCGKVARIIKRAGNKPEPKLDLSDLTEENKKRVEDFINILKLSQK</sequence>
<evidence type="ECO:0000256" key="2">
    <source>
        <dbReference type="ARBA" id="ARBA00023125"/>
    </source>
</evidence>
<dbReference type="CDD" id="cd06529">
    <property type="entry name" value="S24_LexA-like"/>
    <property type="match status" value="1"/>
</dbReference>
<dbReference type="Gene3D" id="1.10.260.40">
    <property type="entry name" value="lambda repressor-like DNA-binding domains"/>
    <property type="match status" value="1"/>
</dbReference>
<organism evidence="5 6">
    <name type="scientific">Fusobacterium necrophorum</name>
    <dbReference type="NCBI Taxonomy" id="859"/>
    <lineage>
        <taxon>Bacteria</taxon>
        <taxon>Fusobacteriati</taxon>
        <taxon>Fusobacteriota</taxon>
        <taxon>Fusobacteriia</taxon>
        <taxon>Fusobacteriales</taxon>
        <taxon>Fusobacteriaceae</taxon>
        <taxon>Fusobacterium</taxon>
    </lineage>
</organism>
<evidence type="ECO:0000259" key="4">
    <source>
        <dbReference type="PROSITE" id="PS50943"/>
    </source>
</evidence>
<dbReference type="PANTHER" id="PTHR40661">
    <property type="match status" value="1"/>
</dbReference>
<dbReference type="InterPro" id="IPR036286">
    <property type="entry name" value="LexA/Signal_pep-like_sf"/>
</dbReference>
<feature type="domain" description="HTH cro/C1-type" evidence="4">
    <location>
        <begin position="8"/>
        <end position="51"/>
    </location>
</feature>
<dbReference type="RefSeq" id="WP_010680680.1">
    <property type="nucleotide sequence ID" value="NZ_JAMGSS010000018.1"/>
</dbReference>
<dbReference type="SUPFAM" id="SSF51306">
    <property type="entry name" value="LexA/Signal peptidase"/>
    <property type="match status" value="1"/>
</dbReference>
<dbReference type="EMBL" id="SBAP01000020">
    <property type="protein sequence ID" value="RXZ68978.1"/>
    <property type="molecule type" value="Genomic_DNA"/>
</dbReference>
<dbReference type="CDD" id="cd00093">
    <property type="entry name" value="HTH_XRE"/>
    <property type="match status" value="1"/>
</dbReference>
<dbReference type="InterPro" id="IPR039418">
    <property type="entry name" value="LexA-like"/>
</dbReference>
<reference evidence="5 6" key="1">
    <citation type="submission" date="2019-01" db="EMBL/GenBank/DDBJ databases">
        <title>Fusobacterium necrophorum Isolated From the Uterus of Dairy Cows.</title>
        <authorList>
            <person name="Francis A.M."/>
        </authorList>
    </citation>
    <scope>NUCLEOTIDE SEQUENCE [LARGE SCALE GENOMIC DNA]</scope>
    <source>
        <strain evidence="5 6">KG35</strain>
    </source>
</reference>
<proteinExistence type="predicted"/>
<dbReference type="Pfam" id="PF00717">
    <property type="entry name" value="Peptidase_S24"/>
    <property type="match status" value="1"/>
</dbReference>
<keyword evidence="2" id="KW-0238">DNA-binding</keyword>
<dbReference type="GO" id="GO:0003677">
    <property type="term" value="F:DNA binding"/>
    <property type="evidence" value="ECO:0007669"/>
    <property type="project" value="UniProtKB-KW"/>
</dbReference>
<comment type="caution">
    <text evidence="5">The sequence shown here is derived from an EMBL/GenBank/DDBJ whole genome shotgun (WGS) entry which is preliminary data.</text>
</comment>
<dbReference type="AlphaFoldDB" id="A0A4Q2KTY4"/>
<dbReference type="Proteomes" id="UP000289216">
    <property type="component" value="Unassembled WGS sequence"/>
</dbReference>